<organism evidence="2 3">
    <name type="scientific">Cytobacillus firmus</name>
    <name type="common">Bacillus firmus</name>
    <dbReference type="NCBI Taxonomy" id="1399"/>
    <lineage>
        <taxon>Bacteria</taxon>
        <taxon>Bacillati</taxon>
        <taxon>Bacillota</taxon>
        <taxon>Bacilli</taxon>
        <taxon>Bacillales</taxon>
        <taxon>Bacillaceae</taxon>
        <taxon>Cytobacillus</taxon>
    </lineage>
</organism>
<reference evidence="2 3" key="1">
    <citation type="submission" date="2018-06" db="EMBL/GenBank/DDBJ databases">
        <title>Freshwater and sediment microbial communities from various areas in North America, analyzing microbe dynamics in response to fracking.</title>
        <authorList>
            <person name="Lamendella R."/>
        </authorList>
    </citation>
    <scope>NUCLEOTIDE SEQUENCE [LARGE SCALE GENOMIC DNA]</scope>
    <source>
        <strain evidence="2 3">14_TX</strain>
    </source>
</reference>
<proteinExistence type="predicted"/>
<evidence type="ECO:0000313" key="3">
    <source>
        <dbReference type="Proteomes" id="UP000252731"/>
    </source>
</evidence>
<protein>
    <submittedName>
        <fullName evidence="2">Uncharacterized protein</fullName>
    </submittedName>
</protein>
<feature type="chain" id="PRO_5016702203" evidence="1">
    <location>
        <begin position="29"/>
        <end position="166"/>
    </location>
</feature>
<evidence type="ECO:0000313" key="2">
    <source>
        <dbReference type="EMBL" id="RBP86581.1"/>
    </source>
</evidence>
<accession>A0A366JJ67</accession>
<feature type="signal peptide" evidence="1">
    <location>
        <begin position="1"/>
        <end position="28"/>
    </location>
</feature>
<dbReference type="Proteomes" id="UP000252731">
    <property type="component" value="Unassembled WGS sequence"/>
</dbReference>
<gene>
    <name evidence="2" type="ORF">DFO70_12549</name>
</gene>
<comment type="caution">
    <text evidence="2">The sequence shown here is derived from an EMBL/GenBank/DDBJ whole genome shotgun (WGS) entry which is preliminary data.</text>
</comment>
<keyword evidence="1" id="KW-0732">Signal</keyword>
<dbReference type="AlphaFoldDB" id="A0A366JJ67"/>
<evidence type="ECO:0000256" key="1">
    <source>
        <dbReference type="SAM" id="SignalP"/>
    </source>
</evidence>
<dbReference type="EMBL" id="QNSF01000025">
    <property type="protein sequence ID" value="RBP86581.1"/>
    <property type="molecule type" value="Genomic_DNA"/>
</dbReference>
<keyword evidence="3" id="KW-1185">Reference proteome</keyword>
<sequence>MKGFFKKYLLAAVLGGAVFSLSFTLASAAYVNDIFTFNHYSRGATANATNVFDYNKSDGDFYMTNVFGIYNSNGVNGTLKTATLKATVTFGGPFYTNLFLWDNNAKDWTWRSTAIHGEVLGKTYSYSPNKAFNDANGSTYVYNTVVTNPHQAGGTEVRQYTHINLK</sequence>
<dbReference type="RefSeq" id="WP_113885538.1">
    <property type="nucleotide sequence ID" value="NZ_QNSF01000025.1"/>
</dbReference>
<name>A0A366JJ67_CYTFI</name>